<protein>
    <submittedName>
        <fullName evidence="2">Carbohydrate/purine kinase</fullName>
    </submittedName>
</protein>
<dbReference type="STRING" id="655863.F0XEY3"/>
<evidence type="ECO:0000313" key="2">
    <source>
        <dbReference type="EMBL" id="EFX03987.1"/>
    </source>
</evidence>
<gene>
    <name evidence="2" type="ORF">CMQ_915</name>
</gene>
<sequence>MASYTAGRVPAFVSLGMVVVDELRSPGKTPRTNIPGGSGTFSTFGARLVSGRDQAADVGCFILAGSDFPQSVLDRLEEWDIDLTVKVDPTRLSTRGLLEYHDAAFSRKTFHYTTTPLQPTPKDLPLPLLAASSFHLLAGPADLERQVGELLRLRSQSRDTSERRPLLVWEPLPIQVSAAAREAHLAACRLVHVFSPNHLELIMLFQGPVSPEEADDAAFRTDLVEAYADAVLDAGIGPDGNGTIVVRAGSRGCLVSSTQIHGRHRWLPAVSFAHGSRRAVVDATGAGNTFLGALTFAMASHDHDVLVAARQATVAASFAIEQIGLATLERPADGQEEERWNGQTFGERFKTHESMQLL</sequence>
<dbReference type="PANTHER" id="PTHR47098">
    <property type="entry name" value="PROTEIN MAK32"/>
    <property type="match status" value="1"/>
</dbReference>
<dbReference type="AlphaFoldDB" id="F0XEY3"/>
<reference evidence="2 3" key="1">
    <citation type="journal article" date="2011" name="Proc. Natl. Acad. Sci. U.S.A.">
        <title>Genome and transcriptome analyses of the mountain pine beetle-fungal symbiont Grosmannia clavigera, a lodgepole pine pathogen.</title>
        <authorList>
            <person name="DiGuistini S."/>
            <person name="Wang Y."/>
            <person name="Liao N.Y."/>
            <person name="Taylor G."/>
            <person name="Tanguay P."/>
            <person name="Feau N."/>
            <person name="Henrissat B."/>
            <person name="Chan S.K."/>
            <person name="Hesse-Orce U."/>
            <person name="Alamouti S.M."/>
            <person name="Tsui C.K.M."/>
            <person name="Docking R.T."/>
            <person name="Levasseur A."/>
            <person name="Haridas S."/>
            <person name="Robertson G."/>
            <person name="Birol I."/>
            <person name="Holt R.A."/>
            <person name="Marra M.A."/>
            <person name="Hamelin R.C."/>
            <person name="Hirst M."/>
            <person name="Jones S.J.M."/>
            <person name="Bohlmann J."/>
            <person name="Breuil C."/>
        </authorList>
    </citation>
    <scope>NUCLEOTIDE SEQUENCE [LARGE SCALE GENOMIC DNA]</scope>
    <source>
        <strain evidence="3">kw1407 / UAMH 11150</strain>
    </source>
</reference>
<dbReference type="OrthoDB" id="497927at2759"/>
<keyword evidence="3" id="KW-1185">Reference proteome</keyword>
<dbReference type="HOGENOM" id="CLU_032834_1_0_1"/>
<dbReference type="GeneID" id="25982047"/>
<dbReference type="RefSeq" id="XP_014173469.1">
    <property type="nucleotide sequence ID" value="XM_014317994.1"/>
</dbReference>
<dbReference type="Gene3D" id="3.40.1190.20">
    <property type="match status" value="1"/>
</dbReference>
<dbReference type="InterPro" id="IPR011611">
    <property type="entry name" value="PfkB_dom"/>
</dbReference>
<dbReference type="eggNOG" id="ENOG502S13D">
    <property type="taxonomic scope" value="Eukaryota"/>
</dbReference>
<dbReference type="PANTHER" id="PTHR47098:SF1">
    <property type="entry name" value="PFKB FAMILY CARBOHYDRATE KINASE SUPERFAMILY (AFU_ORTHOLOGUE AFUA_4G09500)"/>
    <property type="match status" value="1"/>
</dbReference>
<dbReference type="EMBL" id="GL629765">
    <property type="protein sequence ID" value="EFX03987.1"/>
    <property type="molecule type" value="Genomic_DNA"/>
</dbReference>
<dbReference type="GO" id="GO:0016301">
    <property type="term" value="F:kinase activity"/>
    <property type="evidence" value="ECO:0007669"/>
    <property type="project" value="UniProtKB-KW"/>
</dbReference>
<dbReference type="Proteomes" id="UP000007796">
    <property type="component" value="Unassembled WGS sequence"/>
</dbReference>
<evidence type="ECO:0000259" key="1">
    <source>
        <dbReference type="Pfam" id="PF00294"/>
    </source>
</evidence>
<keyword evidence="2" id="KW-0808">Transferase</keyword>
<name>F0XEY3_GROCL</name>
<accession>F0XEY3</accession>
<proteinExistence type="predicted"/>
<organism evidence="3">
    <name type="scientific">Grosmannia clavigera (strain kw1407 / UAMH 11150)</name>
    <name type="common">Blue stain fungus</name>
    <name type="synonym">Graphiocladiella clavigera</name>
    <dbReference type="NCBI Taxonomy" id="655863"/>
    <lineage>
        <taxon>Eukaryota</taxon>
        <taxon>Fungi</taxon>
        <taxon>Dikarya</taxon>
        <taxon>Ascomycota</taxon>
        <taxon>Pezizomycotina</taxon>
        <taxon>Sordariomycetes</taxon>
        <taxon>Sordariomycetidae</taxon>
        <taxon>Ophiostomatales</taxon>
        <taxon>Ophiostomataceae</taxon>
        <taxon>Leptographium</taxon>
    </lineage>
</organism>
<dbReference type="InParanoid" id="F0XEY3"/>
<dbReference type="SUPFAM" id="SSF53613">
    <property type="entry name" value="Ribokinase-like"/>
    <property type="match status" value="1"/>
</dbReference>
<dbReference type="Pfam" id="PF00294">
    <property type="entry name" value="PfkB"/>
    <property type="match status" value="1"/>
</dbReference>
<feature type="domain" description="Carbohydrate kinase PfkB" evidence="1">
    <location>
        <begin position="33"/>
        <end position="327"/>
    </location>
</feature>
<keyword evidence="2" id="KW-0418">Kinase</keyword>
<dbReference type="InterPro" id="IPR029056">
    <property type="entry name" value="Ribokinase-like"/>
</dbReference>
<evidence type="ECO:0000313" key="3">
    <source>
        <dbReference type="Proteomes" id="UP000007796"/>
    </source>
</evidence>